<comment type="caution">
    <text evidence="1">The sequence shown here is derived from an EMBL/GenBank/DDBJ whole genome shotgun (WGS) entry which is preliminary data.</text>
</comment>
<evidence type="ECO:0000313" key="2">
    <source>
        <dbReference type="Proteomes" id="UP000186868"/>
    </source>
</evidence>
<dbReference type="EMBL" id="MRCB01000017">
    <property type="protein sequence ID" value="OKH21861.1"/>
    <property type="molecule type" value="Genomic_DNA"/>
</dbReference>
<dbReference type="RefSeq" id="WP_073600248.1">
    <property type="nucleotide sequence ID" value="NZ_MRCB01000017.1"/>
</dbReference>
<sequence length="77" mass="8700">MRPKTLLTGLLVLGLLFIAVGDRILPQPLSDASRNARTSINQMMLGLFPKSRTVEKLEKREKEVENLLEQKARPKSN</sequence>
<dbReference type="STRING" id="1921803.NIES593_14415"/>
<organism evidence="1 2">
    <name type="scientific">Hydrococcus rivularis NIES-593</name>
    <dbReference type="NCBI Taxonomy" id="1921803"/>
    <lineage>
        <taxon>Bacteria</taxon>
        <taxon>Bacillati</taxon>
        <taxon>Cyanobacteriota</taxon>
        <taxon>Cyanophyceae</taxon>
        <taxon>Pleurocapsales</taxon>
        <taxon>Hydrococcaceae</taxon>
        <taxon>Hydrococcus</taxon>
    </lineage>
</organism>
<keyword evidence="2" id="KW-1185">Reference proteome</keyword>
<dbReference type="OrthoDB" id="468366at2"/>
<dbReference type="AlphaFoldDB" id="A0A1U7HE93"/>
<dbReference type="Proteomes" id="UP000186868">
    <property type="component" value="Unassembled WGS sequence"/>
</dbReference>
<name>A0A1U7HE93_9CYAN</name>
<reference evidence="1 2" key="1">
    <citation type="submission" date="2016-11" db="EMBL/GenBank/DDBJ databases">
        <title>Draft Genome Sequences of Nine Cyanobacterial Strains from Diverse Habitats.</title>
        <authorList>
            <person name="Zhu T."/>
            <person name="Hou S."/>
            <person name="Lu X."/>
            <person name="Hess W.R."/>
        </authorList>
    </citation>
    <scope>NUCLEOTIDE SEQUENCE [LARGE SCALE GENOMIC DNA]</scope>
    <source>
        <strain evidence="1 2">NIES-593</strain>
    </source>
</reference>
<accession>A0A1U7HE93</accession>
<evidence type="ECO:0000313" key="1">
    <source>
        <dbReference type="EMBL" id="OKH21861.1"/>
    </source>
</evidence>
<proteinExistence type="predicted"/>
<protein>
    <submittedName>
        <fullName evidence="1">Uncharacterized protein</fullName>
    </submittedName>
</protein>
<gene>
    <name evidence="1" type="ORF">NIES593_14415</name>
</gene>